<keyword evidence="1" id="KW-0812">Transmembrane</keyword>
<dbReference type="Pfam" id="PF07963">
    <property type="entry name" value="N_methyl"/>
    <property type="match status" value="1"/>
</dbReference>
<keyword evidence="1" id="KW-1133">Transmembrane helix</keyword>
<evidence type="ECO:0000313" key="3">
    <source>
        <dbReference type="Proteomes" id="UP000554004"/>
    </source>
</evidence>
<dbReference type="Gene3D" id="3.30.700.10">
    <property type="entry name" value="Glycoprotein, Type 4 Pilin"/>
    <property type="match status" value="1"/>
</dbReference>
<gene>
    <name evidence="2" type="ORF">GX618_02075</name>
</gene>
<evidence type="ECO:0000256" key="1">
    <source>
        <dbReference type="SAM" id="Phobius"/>
    </source>
</evidence>
<name>A0A847ETC3_9BACT</name>
<comment type="caution">
    <text evidence="2">The sequence shown here is derived from an EMBL/GenBank/DDBJ whole genome shotgun (WGS) entry which is preliminary data.</text>
</comment>
<accession>A0A847ETC3</accession>
<reference evidence="2 3" key="1">
    <citation type="journal article" date="2020" name="Biotechnol. Biofuels">
        <title>New insights from the biogas microbiome by comprehensive genome-resolved metagenomics of nearly 1600 species originating from multiple anaerobic digesters.</title>
        <authorList>
            <person name="Campanaro S."/>
            <person name="Treu L."/>
            <person name="Rodriguez-R L.M."/>
            <person name="Kovalovszki A."/>
            <person name="Ziels R.M."/>
            <person name="Maus I."/>
            <person name="Zhu X."/>
            <person name="Kougias P.G."/>
            <person name="Basile A."/>
            <person name="Luo G."/>
            <person name="Schluter A."/>
            <person name="Konstantinidis K.T."/>
            <person name="Angelidaki I."/>
        </authorList>
    </citation>
    <scope>NUCLEOTIDE SEQUENCE [LARGE SCALE GENOMIC DNA]</scope>
    <source>
        <strain evidence="2">AS06rmzACSIP_421</strain>
    </source>
</reference>
<dbReference type="EMBL" id="JAAZAL010000077">
    <property type="protein sequence ID" value="NLE31041.1"/>
    <property type="molecule type" value="Genomic_DNA"/>
</dbReference>
<dbReference type="InterPro" id="IPR045584">
    <property type="entry name" value="Pilin-like"/>
</dbReference>
<sequence>MSKKYASFTLVEMLIVMGIIIILMVVGITAGRFAINRANDVAHRNAADQIYTSLQAYYTDFREYPSENSEEICSNGCTIAGLVGSENTPGELVPYIDEASFNGGSNASYFYGVGGDGGNQAVLVCVTLRGNAPDNNQKDNGEIYCNGNGFGVQLTFENGNDFVVQTSEISNPQDGDNMLHVLTGWDHLSDGGSEWNNGWVVSPIITY</sequence>
<keyword evidence="1" id="KW-0472">Membrane</keyword>
<evidence type="ECO:0000313" key="2">
    <source>
        <dbReference type="EMBL" id="NLE31041.1"/>
    </source>
</evidence>
<organism evidence="2 3">
    <name type="scientific">Candidatus Dojkabacteria bacterium</name>
    <dbReference type="NCBI Taxonomy" id="2099670"/>
    <lineage>
        <taxon>Bacteria</taxon>
        <taxon>Candidatus Dojkabacteria</taxon>
    </lineage>
</organism>
<feature type="transmembrane region" description="Helical" evidence="1">
    <location>
        <begin position="13"/>
        <end position="35"/>
    </location>
</feature>
<proteinExistence type="predicted"/>
<dbReference type="AlphaFoldDB" id="A0A847ETC3"/>
<dbReference type="SUPFAM" id="SSF54523">
    <property type="entry name" value="Pili subunits"/>
    <property type="match status" value="1"/>
</dbReference>
<dbReference type="Proteomes" id="UP000554004">
    <property type="component" value="Unassembled WGS sequence"/>
</dbReference>
<dbReference type="InterPro" id="IPR012902">
    <property type="entry name" value="N_methyl_site"/>
</dbReference>
<protein>
    <submittedName>
        <fullName evidence="2">Type II secretion system protein</fullName>
    </submittedName>
</protein>